<dbReference type="PIRSF" id="PIRSF009328">
    <property type="entry name" value="RMT_SET"/>
    <property type="match status" value="1"/>
</dbReference>
<evidence type="ECO:0000313" key="6">
    <source>
        <dbReference type="EMBL" id="CAK9186139.1"/>
    </source>
</evidence>
<evidence type="ECO:0000313" key="7">
    <source>
        <dbReference type="Proteomes" id="UP001642360"/>
    </source>
</evidence>
<dbReference type="InterPro" id="IPR046341">
    <property type="entry name" value="SET_dom_sf"/>
</dbReference>
<name>A0ABC8UZP6_9AQUA</name>
<dbReference type="GO" id="GO:0008168">
    <property type="term" value="F:methyltransferase activity"/>
    <property type="evidence" value="ECO:0007669"/>
    <property type="project" value="UniProtKB-KW"/>
</dbReference>
<proteinExistence type="predicted"/>
<dbReference type="PANTHER" id="PTHR13271:SF113">
    <property type="entry name" value="[FRUCTOSE-BISPHOSPHATE ALDOLASE]-LYSINE N-METHYLTRANSFERASE, CHLOROPLASTIC"/>
    <property type="match status" value="1"/>
</dbReference>
<dbReference type="PANTHER" id="PTHR13271">
    <property type="entry name" value="UNCHARACTERIZED PUTATIVE METHYLTRANSFERASE"/>
    <property type="match status" value="1"/>
</dbReference>
<dbReference type="InterPro" id="IPR036464">
    <property type="entry name" value="Rubisco_LSMT_subst-bd_sf"/>
</dbReference>
<organism evidence="6 7">
    <name type="scientific">Ilex paraguariensis</name>
    <name type="common">yerba mate</name>
    <dbReference type="NCBI Taxonomy" id="185542"/>
    <lineage>
        <taxon>Eukaryota</taxon>
        <taxon>Viridiplantae</taxon>
        <taxon>Streptophyta</taxon>
        <taxon>Embryophyta</taxon>
        <taxon>Tracheophyta</taxon>
        <taxon>Spermatophyta</taxon>
        <taxon>Magnoliopsida</taxon>
        <taxon>eudicotyledons</taxon>
        <taxon>Gunneridae</taxon>
        <taxon>Pentapetalae</taxon>
        <taxon>asterids</taxon>
        <taxon>campanulids</taxon>
        <taxon>Aquifoliales</taxon>
        <taxon>Aquifoliaceae</taxon>
        <taxon>Ilex</taxon>
    </lineage>
</organism>
<feature type="binding site" evidence="4">
    <location>
        <position position="194"/>
    </location>
    <ligand>
        <name>substrate</name>
    </ligand>
</feature>
<dbReference type="InterPro" id="IPR001214">
    <property type="entry name" value="SET_dom"/>
</dbReference>
<dbReference type="FunFam" id="3.90.1420.10:FF:000004">
    <property type="entry name" value="Ribulose-1,5 bisphosphate carboxylase/oxygenase large subunit N-methyltransferase, chloroplastic"/>
    <property type="match status" value="1"/>
</dbReference>
<dbReference type="PROSITE" id="PS50280">
    <property type="entry name" value="SET"/>
    <property type="match status" value="1"/>
</dbReference>
<keyword evidence="1" id="KW-0489">Methyltransferase</keyword>
<keyword evidence="2" id="KW-0808">Transferase</keyword>
<feature type="domain" description="SET" evidence="5">
    <location>
        <begin position="74"/>
        <end position="260"/>
    </location>
</feature>
<dbReference type="InterPro" id="IPR015353">
    <property type="entry name" value="Rubisco_LSMT_subst-bd"/>
</dbReference>
<dbReference type="SUPFAM" id="SSF81822">
    <property type="entry name" value="RuBisCo LSMT C-terminal, substrate-binding domain"/>
    <property type="match status" value="1"/>
</dbReference>
<dbReference type="InterPro" id="IPR011192">
    <property type="entry name" value="Rubisco_LSMT_MeTrfase_plant"/>
</dbReference>
<dbReference type="Gene3D" id="3.90.1420.10">
    <property type="entry name" value="Rubisco LSMT, substrate-binding domain"/>
    <property type="match status" value="1"/>
</dbReference>
<evidence type="ECO:0000256" key="3">
    <source>
        <dbReference type="ARBA" id="ARBA00022691"/>
    </source>
</evidence>
<dbReference type="Pfam" id="PF09273">
    <property type="entry name" value="Rubis-subs-bind"/>
    <property type="match status" value="1"/>
</dbReference>
<keyword evidence="7" id="KW-1185">Reference proteome</keyword>
<dbReference type="InterPro" id="IPR050600">
    <property type="entry name" value="SETD3_SETD6_MTase"/>
</dbReference>
<evidence type="ECO:0000256" key="2">
    <source>
        <dbReference type="ARBA" id="ARBA00022679"/>
    </source>
</evidence>
<evidence type="ECO:0000256" key="1">
    <source>
        <dbReference type="ARBA" id="ARBA00022603"/>
    </source>
</evidence>
<sequence length="459" mass="52012">MTALFSLYHAPSASFPSTSFGTPLSTLKHLSSFPRIKRTLQFKRTLFINSLLSAESDPSVPPQVQTFWQWLREEGVVSSKTPVRPGVVPEGLGLVTQRDIAKTEREAGGRLPMATLYRHSSRVYQFYYILCRSEEELSEIQGTQLLSTTLDVKKYVQSEFLKVKKEVILPNRQLFPFPISLDDFFWAFGIIRSRAFSRLRGQSLVLIPLVDLINHSHTVTTEDHAHEIPGPAGLFSWDLLFSLRSPAPVKAGEQVFIQYNLKKSNAEFVLDYGFVDLMPGRDKYMLTLKISESDPYFGDKLDIAESNDLGQTACFDIILDRPLPPTMFPYLRLIALGGSDAFLLESSFTDSVWHHLELPVSRANEELLCRSVQHVCKSALSGYHTTLEEDEKLKEEGNLDPRLEIAVGIRAAEKKVLQQIETIFNERELGLDGLEYYHDRRLKELGLVGEQGEIICQPK</sequence>
<feature type="binding site" evidence="4">
    <location>
        <position position="226"/>
    </location>
    <ligand>
        <name>substrate</name>
    </ligand>
</feature>
<comment type="caution">
    <text evidence="6">The sequence shown here is derived from an EMBL/GenBank/DDBJ whole genome shotgun (WGS) entry which is preliminary data.</text>
</comment>
<dbReference type="EMBL" id="CAUOFW020009502">
    <property type="protein sequence ID" value="CAK9186139.1"/>
    <property type="molecule type" value="Genomic_DNA"/>
</dbReference>
<feature type="binding site" evidence="4">
    <location>
        <position position="194"/>
    </location>
    <ligand>
        <name>S-adenosyl-L-methionine</name>
        <dbReference type="ChEBI" id="CHEBI:59789"/>
    </ligand>
</feature>
<evidence type="ECO:0000256" key="4">
    <source>
        <dbReference type="PIRSR" id="PIRSR009328-1"/>
    </source>
</evidence>
<feature type="binding site" evidence="4">
    <location>
        <position position="259"/>
    </location>
    <ligand>
        <name>substrate</name>
    </ligand>
</feature>
<dbReference type="Gene3D" id="3.90.1410.10">
    <property type="entry name" value="set domain protein methyltransferase, domain 1"/>
    <property type="match status" value="1"/>
</dbReference>
<feature type="binding site" evidence="4">
    <location>
        <position position="211"/>
    </location>
    <ligand>
        <name>substrate</name>
    </ligand>
</feature>
<feature type="binding site" evidence="4">
    <location>
        <position position="272"/>
    </location>
    <ligand>
        <name>substrate</name>
    </ligand>
</feature>
<dbReference type="SUPFAM" id="SSF82199">
    <property type="entry name" value="SET domain"/>
    <property type="match status" value="1"/>
</dbReference>
<keyword evidence="3 4" id="KW-0949">S-adenosyl-L-methionine</keyword>
<feature type="binding site" evidence="4">
    <location>
        <begin position="214"/>
        <end position="215"/>
    </location>
    <ligand>
        <name>S-adenosyl-L-methionine</name>
        <dbReference type="ChEBI" id="CHEBI:59789"/>
    </ligand>
</feature>
<dbReference type="Proteomes" id="UP001642360">
    <property type="component" value="Unassembled WGS sequence"/>
</dbReference>
<dbReference type="AlphaFoldDB" id="A0ABC8UZP6"/>
<feature type="binding site" evidence="4">
    <location>
        <position position="198"/>
    </location>
    <ligand>
        <name>substrate</name>
    </ligand>
</feature>
<gene>
    <name evidence="6" type="ORF">ILEXP_LOCUS56622</name>
</gene>
<dbReference type="GO" id="GO:0032259">
    <property type="term" value="P:methylation"/>
    <property type="evidence" value="ECO:0007669"/>
    <property type="project" value="UniProtKB-KW"/>
</dbReference>
<evidence type="ECO:0000259" key="5">
    <source>
        <dbReference type="PROSITE" id="PS50280"/>
    </source>
</evidence>
<reference evidence="6 7" key="1">
    <citation type="submission" date="2024-02" db="EMBL/GenBank/DDBJ databases">
        <authorList>
            <person name="Vignale AGUSTIN F."/>
            <person name="Sosa J E."/>
            <person name="Modenutti C."/>
        </authorList>
    </citation>
    <scope>NUCLEOTIDE SEQUENCE [LARGE SCALE GENOMIC DNA]</scope>
</reference>
<accession>A0ABC8UZP6</accession>
<protein>
    <recommendedName>
        <fullName evidence="5">SET domain-containing protein</fullName>
    </recommendedName>
</protein>